<feature type="compositionally biased region" description="Polar residues" evidence="2">
    <location>
        <begin position="768"/>
        <end position="784"/>
    </location>
</feature>
<feature type="region of interest" description="Disordered" evidence="2">
    <location>
        <begin position="1"/>
        <end position="40"/>
    </location>
</feature>
<feature type="coiled-coil region" evidence="1">
    <location>
        <begin position="640"/>
        <end position="669"/>
    </location>
</feature>
<gene>
    <name evidence="3" type="ORF">B2_00046</name>
</gene>
<dbReference type="Proteomes" id="UP000515365">
    <property type="component" value="Segment"/>
</dbReference>
<feature type="compositionally biased region" description="Basic and acidic residues" evidence="2">
    <location>
        <begin position="13"/>
        <end position="40"/>
    </location>
</feature>
<protein>
    <submittedName>
        <fullName evidence="3">Portal protein</fullName>
    </submittedName>
</protein>
<feature type="compositionally biased region" description="Low complexity" evidence="2">
    <location>
        <begin position="747"/>
        <end position="763"/>
    </location>
</feature>
<evidence type="ECO:0000256" key="2">
    <source>
        <dbReference type="SAM" id="MobiDB-lite"/>
    </source>
</evidence>
<organism evidence="3 4">
    <name type="scientific">Ralstonia phage Cimandef</name>
    <dbReference type="NCBI Taxonomy" id="2759720"/>
    <lineage>
        <taxon>Viruses</taxon>
        <taxon>Duplodnaviria</taxon>
        <taxon>Heunggongvirae</taxon>
        <taxon>Uroviricota</taxon>
        <taxon>Caudoviricetes</taxon>
        <taxon>Cimandefvirus</taxon>
        <taxon>Cimandefvirus cimandef</taxon>
    </lineage>
</organism>
<evidence type="ECO:0000313" key="3">
    <source>
        <dbReference type="EMBL" id="QMV32680.1"/>
    </source>
</evidence>
<name>A0A7G5B8Q7_9CAUD</name>
<feature type="compositionally biased region" description="Low complexity" evidence="2">
    <location>
        <begin position="726"/>
        <end position="739"/>
    </location>
</feature>
<reference evidence="3" key="1">
    <citation type="submission" date="2020-07" db="EMBL/GenBank/DDBJ databases">
        <title>Ralstonia phages.</title>
        <authorList>
            <person name="Trotereau A."/>
            <person name="Boyer C."/>
            <person name="Torres-Barcelo C."/>
        </authorList>
    </citation>
    <scope>NUCLEOTIDE SEQUENCE [LARGE SCALE GENOMIC DNA]</scope>
</reference>
<keyword evidence="1" id="KW-0175">Coiled coil</keyword>
<evidence type="ECO:0000256" key="1">
    <source>
        <dbReference type="SAM" id="Coils"/>
    </source>
</evidence>
<dbReference type="InterPro" id="IPR032427">
    <property type="entry name" value="P22_portal"/>
</dbReference>
<proteinExistence type="predicted"/>
<dbReference type="EMBL" id="MT740730">
    <property type="protein sequence ID" value="QMV32680.1"/>
    <property type="molecule type" value="Genomic_DNA"/>
</dbReference>
<accession>A0A7G5B8Q7</accession>
<keyword evidence="4" id="KW-1185">Reference proteome</keyword>
<evidence type="ECO:0000313" key="4">
    <source>
        <dbReference type="Proteomes" id="UP000515365"/>
    </source>
</evidence>
<feature type="region of interest" description="Disordered" evidence="2">
    <location>
        <begin position="719"/>
        <end position="784"/>
    </location>
</feature>
<dbReference type="Pfam" id="PF16510">
    <property type="entry name" value="P22_portal"/>
    <property type="match status" value="1"/>
</dbReference>
<sequence>MFDLNDDQNTRLIADHPEARMPTEEPGKDDAPPSHALDSDPMKELHRRLRSYLHQELDRQAENRFQMAVDEDYYDSIQWTEADAQVLKERGQAPLVFNVIAQSVNWIIGSEKRGRTDFNILPRKKADAKPAEAKTKLLKYMSDVNRLPFHRSRAFEDTVKVGLGWVEDSYDDSTDGEPIYSRYESWRNVIFDSASTELDGSDMRYIFRPKWLDVDVACALVPDRADEIKKAAVSAERYGNYSEEDGDEAMDWAEFDRDTYSQSRTVSTHKRQRVRLIECWYRMPMRVTKFLSGDLRGEMFDESNPAHVEARDSGMYSLGERVTMRVRVAIFTSRDMLFEAASPFRHNRFSLTPIWGFRRGRDNLPYGVIRWMRDIQDDINKRASKALYILSSNKVVMDEGAVEDIEEFREEVARPDAVLVKKPGKQIELNVDRELAAAHMDMMSRDIQMLQQVGGVTDELMGRSTNAVSGVAIQARQEQGTVATNKLFDNLRFAVQMQGEIQLSLIEQFVTEEKTFRITNERGKADFITVNDGLPENDIVRTKADFIIGESDWRATYRQAASEQLSQMIMKMPPQVGLVMLDLWADSTDLPNRNEIVKRIRQINGMRDPDATEPTPEEMQQQEAAAKQAQAQEAMFMAELAEKQGKADKAQADAVAAQANADLRAAQAEQVRRQTVNTNVTSIASAMEAATAIVTMPTIAKVGDAVLVEAGYENNGIAPAGGLHTPAPQQAVSPAAQGLPPQPAPQPQQQQPQEPAVSPSPEQLNGAAPSNTGEPVTPDQTLQQ</sequence>